<name>A0A0F7KMI9_9VIRU</name>
<keyword evidence="3" id="KW-0862">Zinc</keyword>
<comment type="similarity">
    <text evidence="1">Belongs to the icosahedral plant coat protein family.</text>
</comment>
<organism evidence="5">
    <name type="scientific">Craigies Hill virus</name>
    <dbReference type="NCBI Taxonomy" id="1654362"/>
    <lineage>
        <taxon>Viruses</taxon>
    </lineage>
</organism>
<dbReference type="InterPro" id="IPR000937">
    <property type="entry name" value="Capsid_prot_S-dom_vir"/>
</dbReference>
<dbReference type="Pfam" id="PF00729">
    <property type="entry name" value="Viral_coat"/>
    <property type="match status" value="1"/>
</dbReference>
<keyword evidence="2" id="KW-0167">Capsid protein</keyword>
<dbReference type="GO" id="GO:0019028">
    <property type="term" value="C:viral capsid"/>
    <property type="evidence" value="ECO:0007669"/>
    <property type="project" value="UniProtKB-KW"/>
</dbReference>
<dbReference type="GO" id="GO:0008270">
    <property type="term" value="F:zinc ion binding"/>
    <property type="evidence" value="ECO:0007669"/>
    <property type="project" value="UniProtKB-KW"/>
</dbReference>
<proteinExistence type="inferred from homology"/>
<dbReference type="EMBL" id="KP714085">
    <property type="protein sequence ID" value="AKH40303.1"/>
    <property type="molecule type" value="Genomic_RNA"/>
</dbReference>
<keyword evidence="3" id="KW-0479">Metal-binding</keyword>
<accession>A0A0F7KMI9</accession>
<sequence>MKTCPICQAVLPTKAALATHMLTHQGKRSKRRSARSRNAGVNTVSLKEYWGSVDKSAGTVTIDCKPSKSKLPKLATIATVYEQYRLLSYTVHFVHTASSNTSGSYFVGVSFGTKHPIDDKGIASLSPSFCKSVTSDSTITVPCARMMAQPWLDTTHDSPGVVLINTDFKLEVWVTYRVMFSGPTNVAQSDVIDWTYQTDGHTWKNADTGDTVTTINVGSEVYAELELNAPANYADGVWNALKKAWTTAQSLHRAWQDNIGLIHFLGSATAALTLPALGVPAIMHLQQRPFRASNDQWRRVTGDIAVKGPD</sequence>
<dbReference type="InterPro" id="IPR013087">
    <property type="entry name" value="Znf_C2H2_type"/>
</dbReference>
<dbReference type="GO" id="GO:0005198">
    <property type="term" value="F:structural molecule activity"/>
    <property type="evidence" value="ECO:0007669"/>
    <property type="project" value="InterPro"/>
</dbReference>
<keyword evidence="3" id="KW-0863">Zinc-finger</keyword>
<evidence type="ECO:0000256" key="2">
    <source>
        <dbReference type="ARBA" id="ARBA00022561"/>
    </source>
</evidence>
<keyword evidence="2" id="KW-0946">Virion</keyword>
<evidence type="ECO:0000256" key="3">
    <source>
        <dbReference type="PROSITE-ProRule" id="PRU00042"/>
    </source>
</evidence>
<evidence type="ECO:0000259" key="4">
    <source>
        <dbReference type="PROSITE" id="PS50157"/>
    </source>
</evidence>
<dbReference type="PROSITE" id="PS00028">
    <property type="entry name" value="ZINC_FINGER_C2H2_1"/>
    <property type="match status" value="1"/>
</dbReference>
<reference evidence="5" key="1">
    <citation type="journal article" date="2015" name="PLoS Biol.">
        <title>The Discovery, Distribution, and Evolution of Viruses Associated with Drosophila melanogaster.</title>
        <authorList>
            <person name="Webster C.L."/>
            <person name="Waldron F.M."/>
            <person name="Robertson S."/>
            <person name="Crowson D."/>
            <person name="Ferrari G."/>
            <person name="Quintana J.F."/>
            <person name="Brouqui J.M."/>
            <person name="Bayne E.H."/>
            <person name="Longdon B."/>
            <person name="Buck A.H."/>
            <person name="Lazzaro B.P."/>
            <person name="Akorli J."/>
            <person name="Haddrill P.R."/>
            <person name="Obbard D.J."/>
        </authorList>
    </citation>
    <scope>NUCLEOTIDE SEQUENCE</scope>
</reference>
<evidence type="ECO:0000256" key="1">
    <source>
        <dbReference type="ARBA" id="ARBA00007446"/>
    </source>
</evidence>
<dbReference type="PROSITE" id="PS50157">
    <property type="entry name" value="ZINC_FINGER_C2H2_2"/>
    <property type="match status" value="1"/>
</dbReference>
<dbReference type="Gene3D" id="2.60.120.20">
    <property type="match status" value="1"/>
</dbReference>
<protein>
    <submittedName>
        <fullName evidence="5">Orf1</fullName>
    </submittedName>
</protein>
<evidence type="ECO:0000313" key="5">
    <source>
        <dbReference type="EMBL" id="AKH40303.1"/>
    </source>
</evidence>
<dbReference type="InterPro" id="IPR029053">
    <property type="entry name" value="Viral_coat"/>
</dbReference>
<dbReference type="SUPFAM" id="SSF88633">
    <property type="entry name" value="Positive stranded ssRNA viruses"/>
    <property type="match status" value="1"/>
</dbReference>
<feature type="domain" description="C2H2-type" evidence="4">
    <location>
        <begin position="2"/>
        <end position="29"/>
    </location>
</feature>